<reference evidence="11 12" key="1">
    <citation type="submission" date="2023-07" db="EMBL/GenBank/DDBJ databases">
        <title>Genomic Encyclopedia of Type Strains, Phase IV (KMG-IV): sequencing the most valuable type-strain genomes for metagenomic binning, comparative biology and taxonomic classification.</title>
        <authorList>
            <person name="Goeker M."/>
        </authorList>
    </citation>
    <scope>NUCLEOTIDE SEQUENCE [LARGE SCALE GENOMIC DNA]</scope>
    <source>
        <strain evidence="11 12">DSM 22170</strain>
    </source>
</reference>
<keyword evidence="5" id="KW-0238">DNA-binding</keyword>
<keyword evidence="4 11" id="KW-0378">Hydrolase</keyword>
<evidence type="ECO:0000256" key="2">
    <source>
        <dbReference type="ARBA" id="ARBA00009409"/>
    </source>
</evidence>
<name>A0ABU1J286_9BACL</name>
<dbReference type="SMART" id="SM00898">
    <property type="entry name" value="Fapy_DNA_glyco"/>
    <property type="match status" value="1"/>
</dbReference>
<evidence type="ECO:0000259" key="10">
    <source>
        <dbReference type="PROSITE" id="PS51068"/>
    </source>
</evidence>
<dbReference type="Proteomes" id="UP001185028">
    <property type="component" value="Unassembled WGS sequence"/>
</dbReference>
<comment type="similarity">
    <text evidence="2">Belongs to the FPG family.</text>
</comment>
<dbReference type="InterPro" id="IPR035937">
    <property type="entry name" value="FPG_N"/>
</dbReference>
<evidence type="ECO:0000313" key="12">
    <source>
        <dbReference type="Proteomes" id="UP001185028"/>
    </source>
</evidence>
<sequence length="274" mass="30774">MPELPEIENYKVQLTHYILNTSIEKLVIHRARVANVEADPVNLMLSGNRIAFIERRGKYLNLHLHSGHRLLISIVAGSSLYYGLREQNEDRKCDVELQFEDGSSLYYTAGRQGVFHYCSARESQEYFAGLGLEATDRKLTREQFIKLLKGRRSALKTALMNQSLIAGIGSYYADEIAFTAGILPSAKVQELEEESLGKLYEAMRNVLQEAIDAGGHMEGQPLTANDSLTGGFHALRRVYEREGEPSVRSSDDKVTKMEVAGKKAYYCPASQFEN</sequence>
<dbReference type="PANTHER" id="PTHR22993:SF9">
    <property type="entry name" value="FORMAMIDOPYRIMIDINE-DNA GLYCOSYLASE"/>
    <property type="match status" value="1"/>
</dbReference>
<protein>
    <submittedName>
        <fullName evidence="11">Formamidopyrimidine-DNA glycosylase</fullName>
        <ecNumber evidence="11">3.2.2.23</ecNumber>
        <ecNumber evidence="11">4.2.99.18</ecNumber>
    </submittedName>
</protein>
<gene>
    <name evidence="11" type="ORF">JOC58_003540</name>
</gene>
<dbReference type="PANTHER" id="PTHR22993">
    <property type="entry name" value="FORMAMIDOPYRIMIDINE-DNA GLYCOSYLASE"/>
    <property type="match status" value="1"/>
</dbReference>
<dbReference type="SUPFAM" id="SSF81624">
    <property type="entry name" value="N-terminal domain of MutM-like DNA repair proteins"/>
    <property type="match status" value="1"/>
</dbReference>
<dbReference type="RefSeq" id="WP_188777760.1">
    <property type="nucleotide sequence ID" value="NZ_BMMB01000011.1"/>
</dbReference>
<dbReference type="InterPro" id="IPR015886">
    <property type="entry name" value="H2TH_FPG"/>
</dbReference>
<dbReference type="EMBL" id="JAVDQH010000016">
    <property type="protein sequence ID" value="MDR6245627.1"/>
    <property type="molecule type" value="Genomic_DNA"/>
</dbReference>
<dbReference type="Pfam" id="PF01149">
    <property type="entry name" value="Fapy_DNA_glyco"/>
    <property type="match status" value="1"/>
</dbReference>
<dbReference type="Gene3D" id="1.10.8.50">
    <property type="match status" value="1"/>
</dbReference>
<evidence type="ECO:0000256" key="1">
    <source>
        <dbReference type="ARBA" id="ARBA00001668"/>
    </source>
</evidence>
<dbReference type="InterPro" id="IPR012319">
    <property type="entry name" value="FPG_cat"/>
</dbReference>
<evidence type="ECO:0000256" key="8">
    <source>
        <dbReference type="ARBA" id="ARBA00023268"/>
    </source>
</evidence>
<comment type="catalytic activity">
    <reaction evidence="1">
        <text>Hydrolysis of DNA containing ring-opened 7-methylguanine residues, releasing 2,6-diamino-4-hydroxy-5-(N-methyl)formamidopyrimidine.</text>
        <dbReference type="EC" id="3.2.2.23"/>
    </reaction>
</comment>
<evidence type="ECO:0000256" key="7">
    <source>
        <dbReference type="ARBA" id="ARBA00023239"/>
    </source>
</evidence>
<comment type="caution">
    <text evidence="11">The sequence shown here is derived from an EMBL/GenBank/DDBJ whole genome shotgun (WGS) entry which is preliminary data.</text>
</comment>
<dbReference type="EC" id="3.2.2.23" evidence="11"/>
<keyword evidence="12" id="KW-1185">Reference proteome</keyword>
<dbReference type="EC" id="4.2.99.18" evidence="11"/>
<dbReference type="SUPFAM" id="SSF46946">
    <property type="entry name" value="S13-like H2TH domain"/>
    <property type="match status" value="1"/>
</dbReference>
<feature type="domain" description="Formamidopyrimidine-DNA glycosylase catalytic" evidence="10">
    <location>
        <begin position="2"/>
        <end position="114"/>
    </location>
</feature>
<evidence type="ECO:0000256" key="5">
    <source>
        <dbReference type="ARBA" id="ARBA00023125"/>
    </source>
</evidence>
<keyword evidence="9 11" id="KW-0326">Glycosidase</keyword>
<keyword evidence="8" id="KW-0511">Multifunctional enzyme</keyword>
<keyword evidence="6" id="KW-0234">DNA repair</keyword>
<dbReference type="Gene3D" id="3.20.190.10">
    <property type="entry name" value="MutM-like, N-terminal"/>
    <property type="match status" value="1"/>
</dbReference>
<dbReference type="SMART" id="SM01232">
    <property type="entry name" value="H2TH"/>
    <property type="match status" value="1"/>
</dbReference>
<keyword evidence="3" id="KW-0227">DNA damage</keyword>
<evidence type="ECO:0000256" key="9">
    <source>
        <dbReference type="ARBA" id="ARBA00023295"/>
    </source>
</evidence>
<evidence type="ECO:0000256" key="6">
    <source>
        <dbReference type="ARBA" id="ARBA00023204"/>
    </source>
</evidence>
<dbReference type="InterPro" id="IPR010979">
    <property type="entry name" value="Ribosomal_uS13-like_H2TH"/>
</dbReference>
<dbReference type="Pfam" id="PF06831">
    <property type="entry name" value="H2TH"/>
    <property type="match status" value="1"/>
</dbReference>
<organism evidence="11 12">
    <name type="scientific">Paenibacillus hunanensis</name>
    <dbReference type="NCBI Taxonomy" id="539262"/>
    <lineage>
        <taxon>Bacteria</taxon>
        <taxon>Bacillati</taxon>
        <taxon>Bacillota</taxon>
        <taxon>Bacilli</taxon>
        <taxon>Bacillales</taxon>
        <taxon>Paenibacillaceae</taxon>
        <taxon>Paenibacillus</taxon>
    </lineage>
</organism>
<evidence type="ECO:0000313" key="11">
    <source>
        <dbReference type="EMBL" id="MDR6245627.1"/>
    </source>
</evidence>
<dbReference type="GO" id="GO:0008534">
    <property type="term" value="F:oxidized purine nucleobase lesion DNA N-glycosylase activity"/>
    <property type="evidence" value="ECO:0007669"/>
    <property type="project" value="UniProtKB-EC"/>
</dbReference>
<dbReference type="GO" id="GO:0140078">
    <property type="term" value="F:class I DNA-(apurinic or apyrimidinic site) endonuclease activity"/>
    <property type="evidence" value="ECO:0007669"/>
    <property type="project" value="UniProtKB-EC"/>
</dbReference>
<dbReference type="PROSITE" id="PS51068">
    <property type="entry name" value="FPG_CAT"/>
    <property type="match status" value="1"/>
</dbReference>
<accession>A0ABU1J286</accession>
<proteinExistence type="inferred from homology"/>
<evidence type="ECO:0000256" key="4">
    <source>
        <dbReference type="ARBA" id="ARBA00022801"/>
    </source>
</evidence>
<keyword evidence="7 11" id="KW-0456">Lyase</keyword>
<evidence type="ECO:0000256" key="3">
    <source>
        <dbReference type="ARBA" id="ARBA00022763"/>
    </source>
</evidence>